<dbReference type="Proteomes" id="UP001217089">
    <property type="component" value="Unassembled WGS sequence"/>
</dbReference>
<gene>
    <name evidence="2" type="ORF">KUTeg_007907</name>
</gene>
<reference evidence="2 3" key="1">
    <citation type="submission" date="2022-12" db="EMBL/GenBank/DDBJ databases">
        <title>Chromosome-level genome of Tegillarca granosa.</title>
        <authorList>
            <person name="Kim J."/>
        </authorList>
    </citation>
    <scope>NUCLEOTIDE SEQUENCE [LARGE SCALE GENOMIC DNA]</scope>
    <source>
        <strain evidence="2">Teg-2019</strain>
        <tissue evidence="2">Adductor muscle</tissue>
    </source>
</reference>
<sequence>MQHIQNIEWSMEQKLFTSKENEMSKNTSHPAEEKMFLAFEVPKVPIQYGSTVEAPAVDGIETSIADNPGVTEADDEQIYDADALWFDEEMAHQDCDSDADDDTEEEMDEDVSPETWENLSEEDLNEDLGLPVQTRSGIKNVNDLLFWFLFFILYWQSIFHLSDCGIELLLKFLFQFFNVLHLKIDHFLLAEFSVVFPTSVYMLRKLLKLDRDNFERYVVCQECFSVYDFFNCFTEVNGIRKTKLCNHETVVRGRSKTCDTPLLKEVVLKGGVVKLYPYKIYCFNSLINRIEQILQKNNIPDIMCYWKDWQGTPQYRNGNCAQRGCIISTRIK</sequence>
<keyword evidence="1" id="KW-0472">Membrane</keyword>
<evidence type="ECO:0000256" key="1">
    <source>
        <dbReference type="SAM" id="Phobius"/>
    </source>
</evidence>
<evidence type="ECO:0000313" key="2">
    <source>
        <dbReference type="EMBL" id="KAJ8315757.1"/>
    </source>
</evidence>
<name>A0ABQ9FEL2_TEGGR</name>
<feature type="transmembrane region" description="Helical" evidence="1">
    <location>
        <begin position="182"/>
        <end position="203"/>
    </location>
</feature>
<keyword evidence="1" id="KW-0812">Transmembrane</keyword>
<accession>A0ABQ9FEL2</accession>
<proteinExistence type="predicted"/>
<protein>
    <submittedName>
        <fullName evidence="2">Uncharacterized protein</fullName>
    </submittedName>
</protein>
<keyword evidence="1" id="KW-1133">Transmembrane helix</keyword>
<feature type="transmembrane region" description="Helical" evidence="1">
    <location>
        <begin position="144"/>
        <end position="162"/>
    </location>
</feature>
<comment type="caution">
    <text evidence="2">The sequence shown here is derived from an EMBL/GenBank/DDBJ whole genome shotgun (WGS) entry which is preliminary data.</text>
</comment>
<dbReference type="EMBL" id="JARBDR010000337">
    <property type="protein sequence ID" value="KAJ8315757.1"/>
    <property type="molecule type" value="Genomic_DNA"/>
</dbReference>
<organism evidence="2 3">
    <name type="scientific">Tegillarca granosa</name>
    <name type="common">Malaysian cockle</name>
    <name type="synonym">Anadara granosa</name>
    <dbReference type="NCBI Taxonomy" id="220873"/>
    <lineage>
        <taxon>Eukaryota</taxon>
        <taxon>Metazoa</taxon>
        <taxon>Spiralia</taxon>
        <taxon>Lophotrochozoa</taxon>
        <taxon>Mollusca</taxon>
        <taxon>Bivalvia</taxon>
        <taxon>Autobranchia</taxon>
        <taxon>Pteriomorphia</taxon>
        <taxon>Arcoida</taxon>
        <taxon>Arcoidea</taxon>
        <taxon>Arcidae</taxon>
        <taxon>Tegillarca</taxon>
    </lineage>
</organism>
<evidence type="ECO:0000313" key="3">
    <source>
        <dbReference type="Proteomes" id="UP001217089"/>
    </source>
</evidence>
<keyword evidence="3" id="KW-1185">Reference proteome</keyword>